<evidence type="ECO:0008006" key="3">
    <source>
        <dbReference type="Google" id="ProtNLM"/>
    </source>
</evidence>
<name>A0ABX8CGP5_9NOCA</name>
<sequence length="95" mass="10136">MAVAVIVELDDTTVAQYDSILEILGFTPGGPMAAGGLFHWVTATDAGVRVTDVWNSADDFQRFANEQLAPALQKAGVANEPRISFETVHNFLTAG</sequence>
<dbReference type="Proteomes" id="UP000683310">
    <property type="component" value="Chromosome"/>
</dbReference>
<keyword evidence="2" id="KW-1185">Reference proteome</keyword>
<evidence type="ECO:0000313" key="1">
    <source>
        <dbReference type="EMBL" id="QVI19123.1"/>
    </source>
</evidence>
<accession>A0ABX8CGP5</accession>
<dbReference type="RefSeq" id="WP_213555159.1">
    <property type="nucleotide sequence ID" value="NZ_JBHYZU010000061.1"/>
</dbReference>
<dbReference type="EMBL" id="CP074371">
    <property type="protein sequence ID" value="QVI19123.1"/>
    <property type="molecule type" value="Genomic_DNA"/>
</dbReference>
<gene>
    <name evidence="1" type="ORF">KHQ06_21955</name>
</gene>
<organism evidence="1 2">
    <name type="scientific">Nocardia tengchongensis</name>
    <dbReference type="NCBI Taxonomy" id="2055889"/>
    <lineage>
        <taxon>Bacteria</taxon>
        <taxon>Bacillati</taxon>
        <taxon>Actinomycetota</taxon>
        <taxon>Actinomycetes</taxon>
        <taxon>Mycobacteriales</taxon>
        <taxon>Nocardiaceae</taxon>
        <taxon>Nocardia</taxon>
    </lineage>
</organism>
<reference evidence="1 2" key="1">
    <citation type="submission" date="2021-04" db="EMBL/GenBank/DDBJ databases">
        <title>Nocardia tengchongensis.</title>
        <authorList>
            <person name="Zhuang k."/>
            <person name="Ran Y."/>
            <person name="Li W."/>
        </authorList>
    </citation>
    <scope>NUCLEOTIDE SEQUENCE [LARGE SCALE GENOMIC DNA]</scope>
    <source>
        <strain evidence="1 2">CFH S0057</strain>
    </source>
</reference>
<proteinExistence type="predicted"/>
<evidence type="ECO:0000313" key="2">
    <source>
        <dbReference type="Proteomes" id="UP000683310"/>
    </source>
</evidence>
<protein>
    <recommendedName>
        <fullName evidence="3">ABM domain-containing protein</fullName>
    </recommendedName>
</protein>